<accession>A0A1F6LKJ4</accession>
<dbReference type="Proteomes" id="UP000177067">
    <property type="component" value="Unassembled WGS sequence"/>
</dbReference>
<protein>
    <submittedName>
        <fullName evidence="1">Uncharacterized protein</fullName>
    </submittedName>
</protein>
<proteinExistence type="predicted"/>
<dbReference type="AlphaFoldDB" id="A0A1F6LKJ4"/>
<name>A0A1F6LKJ4_9BACT</name>
<evidence type="ECO:0000313" key="2">
    <source>
        <dbReference type="Proteomes" id="UP000177067"/>
    </source>
</evidence>
<sequence>MDETTEQDKLLDTQPIVDKLLDEKLKYMYETVLDLIAMGKKEIANDVLTVFYETYCKNTLVDETTPKLIKKISRMYNGLVNKKTDGPKPS</sequence>
<gene>
    <name evidence="1" type="ORF">A2725_02375</name>
</gene>
<dbReference type="EMBL" id="MFPS01000006">
    <property type="protein sequence ID" value="OGH59839.1"/>
    <property type="molecule type" value="Genomic_DNA"/>
</dbReference>
<comment type="caution">
    <text evidence="1">The sequence shown here is derived from an EMBL/GenBank/DDBJ whole genome shotgun (WGS) entry which is preliminary data.</text>
</comment>
<reference evidence="1 2" key="1">
    <citation type="journal article" date="2016" name="Nat. Commun.">
        <title>Thousands of microbial genomes shed light on interconnected biogeochemical processes in an aquifer system.</title>
        <authorList>
            <person name="Anantharaman K."/>
            <person name="Brown C.T."/>
            <person name="Hug L.A."/>
            <person name="Sharon I."/>
            <person name="Castelle C.J."/>
            <person name="Probst A.J."/>
            <person name="Thomas B.C."/>
            <person name="Singh A."/>
            <person name="Wilkins M.J."/>
            <person name="Karaoz U."/>
            <person name="Brodie E.L."/>
            <person name="Williams K.H."/>
            <person name="Hubbard S.S."/>
            <person name="Banfield J.F."/>
        </authorList>
    </citation>
    <scope>NUCLEOTIDE SEQUENCE [LARGE SCALE GENOMIC DNA]</scope>
</reference>
<evidence type="ECO:0000313" key="1">
    <source>
        <dbReference type="EMBL" id="OGH59839.1"/>
    </source>
</evidence>
<organism evidence="1 2">
    <name type="scientific">Candidatus Magasanikbacteria bacterium RIFCSPHIGHO2_01_FULL_33_34</name>
    <dbReference type="NCBI Taxonomy" id="1798671"/>
    <lineage>
        <taxon>Bacteria</taxon>
        <taxon>Candidatus Magasanikiibacteriota</taxon>
    </lineage>
</organism>